<protein>
    <submittedName>
        <fullName evidence="3">Inosamine-phosphate amidinotransferase 1</fullName>
    </submittedName>
</protein>
<evidence type="ECO:0000313" key="4">
    <source>
        <dbReference type="Proteomes" id="UP001143307"/>
    </source>
</evidence>
<dbReference type="Proteomes" id="UP001143307">
    <property type="component" value="Unassembled WGS sequence"/>
</dbReference>
<name>A0ABT3STG9_9GAMM</name>
<proteinExistence type="inferred from homology"/>
<dbReference type="PANTHER" id="PTHR10488">
    <property type="entry name" value="GLYCINE AMIDINOTRANSFERASE, MITOCHONDRIAL"/>
    <property type="match status" value="1"/>
</dbReference>
<dbReference type="Gene3D" id="3.75.10.10">
    <property type="entry name" value="L-arginine/glycine Amidinotransferase, Chain A"/>
    <property type="match status" value="1"/>
</dbReference>
<keyword evidence="2" id="KW-0808">Transferase</keyword>
<dbReference type="SUPFAM" id="SSF55909">
    <property type="entry name" value="Pentein"/>
    <property type="match status" value="1"/>
</dbReference>
<reference evidence="3" key="1">
    <citation type="submission" date="2019-02" db="EMBL/GenBank/DDBJ databases">
        <authorList>
            <person name="Li S.-H."/>
        </authorList>
    </citation>
    <scope>NUCLEOTIDE SEQUENCE</scope>
    <source>
        <strain evidence="3">IMCC8485</strain>
    </source>
</reference>
<gene>
    <name evidence="3" type="ORF">EYC87_06715</name>
</gene>
<sequence>MSKLWSCNEWDPLEEVVVGNPLDAHFPFADPSTQLAEYPDRQLNDIPQGPFPQQIIDETEEDLQLFIDAMTALGIVVRRPERWPHASTIKTTLWASKGYYNYCPRDVLLVVGDRIIETPNVIRGRSIETGSYRSMLVEYLQDGAIWFSAPKPLLADSLFDFDPSKPTPRNHEPAFDAANVLRFGRDLLYLVSATGNEMGGYWLQRALGDEFRVHFMRDVYYGSHIDSTLVALRPGLVLANPERIDDETIPDFLREWEVIYSPPMENQARHSATYLEKAIGSEWIDMNLFSLGPDTVVVDSDQTALITLLETKGMNVVPLKLRHSRMMGGGFHCVTLDTRRRGAMESYFS</sequence>
<evidence type="ECO:0000313" key="3">
    <source>
        <dbReference type="EMBL" id="MCX2973278.1"/>
    </source>
</evidence>
<comment type="caution">
    <text evidence="3">The sequence shown here is derived from an EMBL/GenBank/DDBJ whole genome shotgun (WGS) entry which is preliminary data.</text>
</comment>
<dbReference type="RefSeq" id="WP_007228050.1">
    <property type="nucleotide sequence ID" value="NZ_SHNP01000002.1"/>
</dbReference>
<dbReference type="PANTHER" id="PTHR10488:SF1">
    <property type="entry name" value="GLYCINE AMIDINOTRANSFERASE, MITOCHONDRIAL"/>
    <property type="match status" value="1"/>
</dbReference>
<keyword evidence="4" id="KW-1185">Reference proteome</keyword>
<dbReference type="EMBL" id="SHNP01000002">
    <property type="protein sequence ID" value="MCX2973278.1"/>
    <property type="molecule type" value="Genomic_DNA"/>
</dbReference>
<evidence type="ECO:0000256" key="2">
    <source>
        <dbReference type="ARBA" id="ARBA00022679"/>
    </source>
</evidence>
<comment type="similarity">
    <text evidence="1">Belongs to the amidinotransferase family.</text>
</comment>
<organism evidence="3 4">
    <name type="scientific">Candidatus Seongchinamella marina</name>
    <dbReference type="NCBI Taxonomy" id="2518990"/>
    <lineage>
        <taxon>Bacteria</taxon>
        <taxon>Pseudomonadati</taxon>
        <taxon>Pseudomonadota</taxon>
        <taxon>Gammaproteobacteria</taxon>
        <taxon>Cellvibrionales</taxon>
        <taxon>Halieaceae</taxon>
        <taxon>Seongchinamella</taxon>
    </lineage>
</organism>
<accession>A0ABT3STG9</accession>
<dbReference type="InterPro" id="IPR033195">
    <property type="entry name" value="AmidinoTrfase"/>
</dbReference>
<evidence type="ECO:0000256" key="1">
    <source>
        <dbReference type="ARBA" id="ARBA00006943"/>
    </source>
</evidence>